<dbReference type="InterPro" id="IPR045519">
    <property type="entry name" value="DUF6476"/>
</dbReference>
<evidence type="ECO:0000313" key="2">
    <source>
        <dbReference type="EMBL" id="PWR03738.1"/>
    </source>
</evidence>
<keyword evidence="1" id="KW-1133">Transmembrane helix</keyword>
<organism evidence="2 3">
    <name type="scientific">Meridianimarinicoccus roseus</name>
    <dbReference type="NCBI Taxonomy" id="2072018"/>
    <lineage>
        <taxon>Bacteria</taxon>
        <taxon>Pseudomonadati</taxon>
        <taxon>Pseudomonadota</taxon>
        <taxon>Alphaproteobacteria</taxon>
        <taxon>Rhodobacterales</taxon>
        <taxon>Paracoccaceae</taxon>
        <taxon>Meridianimarinicoccus</taxon>
    </lineage>
</organism>
<gene>
    <name evidence="2" type="ORF">DKT77_05235</name>
</gene>
<protein>
    <submittedName>
        <fullName evidence="2">Uncharacterized protein</fullName>
    </submittedName>
</protein>
<comment type="caution">
    <text evidence="2">The sequence shown here is derived from an EMBL/GenBank/DDBJ whole genome shotgun (WGS) entry which is preliminary data.</text>
</comment>
<feature type="transmembrane region" description="Helical" evidence="1">
    <location>
        <begin position="20"/>
        <end position="42"/>
    </location>
</feature>
<proteinExistence type="predicted"/>
<dbReference type="Pfam" id="PF20082">
    <property type="entry name" value="DUF6476"/>
    <property type="match status" value="1"/>
</dbReference>
<dbReference type="EMBL" id="QGKU01000021">
    <property type="protein sequence ID" value="PWR03738.1"/>
    <property type="molecule type" value="Genomic_DNA"/>
</dbReference>
<dbReference type="AlphaFoldDB" id="A0A2V2LDX1"/>
<sequence length="110" mass="11551">MTDDTQTDLPEPRNLRKLRVLVTVLMWVMIVGMVSVVGLLALRLSQTPQQAAPVLPALPDRIALPPGTEPLAVTAGPGWYAVVTVQGSILVFDAVSGALVQDIAVDLPGG</sequence>
<name>A0A2V2LDX1_9RHOB</name>
<accession>A0A2V2LDX1</accession>
<evidence type="ECO:0000313" key="3">
    <source>
        <dbReference type="Proteomes" id="UP000245680"/>
    </source>
</evidence>
<keyword evidence="3" id="KW-1185">Reference proteome</keyword>
<dbReference type="Proteomes" id="UP000245680">
    <property type="component" value="Unassembled WGS sequence"/>
</dbReference>
<dbReference type="RefSeq" id="WP_109810669.1">
    <property type="nucleotide sequence ID" value="NZ_QGKU01000021.1"/>
</dbReference>
<keyword evidence="1" id="KW-0812">Transmembrane</keyword>
<evidence type="ECO:0000256" key="1">
    <source>
        <dbReference type="SAM" id="Phobius"/>
    </source>
</evidence>
<reference evidence="2 3" key="1">
    <citation type="submission" date="2018-05" db="EMBL/GenBank/DDBJ databases">
        <title>Rhodobacteraceae gen. nov., sp. nov. isolated from sea water.</title>
        <authorList>
            <person name="Ren Y."/>
        </authorList>
    </citation>
    <scope>NUCLEOTIDE SEQUENCE [LARGE SCALE GENOMIC DNA]</scope>
    <source>
        <strain evidence="2 3">TG-679</strain>
    </source>
</reference>
<keyword evidence="1" id="KW-0472">Membrane</keyword>
<dbReference type="OrthoDB" id="7872651at2"/>